<dbReference type="RefSeq" id="XP_005761412.1">
    <property type="nucleotide sequence ID" value="XM_005761355.1"/>
</dbReference>
<organism evidence="2 3">
    <name type="scientific">Emiliania huxleyi (strain CCMP1516)</name>
    <dbReference type="NCBI Taxonomy" id="280463"/>
    <lineage>
        <taxon>Eukaryota</taxon>
        <taxon>Haptista</taxon>
        <taxon>Haptophyta</taxon>
        <taxon>Prymnesiophyceae</taxon>
        <taxon>Isochrysidales</taxon>
        <taxon>Noelaerhabdaceae</taxon>
        <taxon>Emiliania</taxon>
    </lineage>
</organism>
<evidence type="ECO:0008006" key="4">
    <source>
        <dbReference type="Google" id="ProtNLM"/>
    </source>
</evidence>
<keyword evidence="3" id="KW-1185">Reference proteome</keyword>
<feature type="region of interest" description="Disordered" evidence="1">
    <location>
        <begin position="475"/>
        <end position="494"/>
    </location>
</feature>
<dbReference type="eggNOG" id="ENOG502R8K2">
    <property type="taxonomic scope" value="Eukaryota"/>
</dbReference>
<dbReference type="AlphaFoldDB" id="A0A0D3ICJ8"/>
<reference evidence="3" key="1">
    <citation type="journal article" date="2013" name="Nature">
        <title>Pan genome of the phytoplankton Emiliania underpins its global distribution.</title>
        <authorList>
            <person name="Read B.A."/>
            <person name="Kegel J."/>
            <person name="Klute M.J."/>
            <person name="Kuo A."/>
            <person name="Lefebvre S.C."/>
            <person name="Maumus F."/>
            <person name="Mayer C."/>
            <person name="Miller J."/>
            <person name="Monier A."/>
            <person name="Salamov A."/>
            <person name="Young J."/>
            <person name="Aguilar M."/>
            <person name="Claverie J.M."/>
            <person name="Frickenhaus S."/>
            <person name="Gonzalez K."/>
            <person name="Herman E.K."/>
            <person name="Lin Y.C."/>
            <person name="Napier J."/>
            <person name="Ogata H."/>
            <person name="Sarno A.F."/>
            <person name="Shmutz J."/>
            <person name="Schroeder D."/>
            <person name="de Vargas C."/>
            <person name="Verret F."/>
            <person name="von Dassow P."/>
            <person name="Valentin K."/>
            <person name="Van de Peer Y."/>
            <person name="Wheeler G."/>
            <person name="Dacks J.B."/>
            <person name="Delwiche C.F."/>
            <person name="Dyhrman S.T."/>
            <person name="Glockner G."/>
            <person name="John U."/>
            <person name="Richards T."/>
            <person name="Worden A.Z."/>
            <person name="Zhang X."/>
            <person name="Grigoriev I.V."/>
            <person name="Allen A.E."/>
            <person name="Bidle K."/>
            <person name="Borodovsky M."/>
            <person name="Bowler C."/>
            <person name="Brownlee C."/>
            <person name="Cock J.M."/>
            <person name="Elias M."/>
            <person name="Gladyshev V.N."/>
            <person name="Groth M."/>
            <person name="Guda C."/>
            <person name="Hadaegh A."/>
            <person name="Iglesias-Rodriguez M.D."/>
            <person name="Jenkins J."/>
            <person name="Jones B.M."/>
            <person name="Lawson T."/>
            <person name="Leese F."/>
            <person name="Lindquist E."/>
            <person name="Lobanov A."/>
            <person name="Lomsadze A."/>
            <person name="Malik S.B."/>
            <person name="Marsh M.E."/>
            <person name="Mackinder L."/>
            <person name="Mock T."/>
            <person name="Mueller-Roeber B."/>
            <person name="Pagarete A."/>
            <person name="Parker M."/>
            <person name="Probert I."/>
            <person name="Quesneville H."/>
            <person name="Raines C."/>
            <person name="Rensing S.A."/>
            <person name="Riano-Pachon D.M."/>
            <person name="Richier S."/>
            <person name="Rokitta S."/>
            <person name="Shiraiwa Y."/>
            <person name="Soanes D.M."/>
            <person name="van der Giezen M."/>
            <person name="Wahlund T.M."/>
            <person name="Williams B."/>
            <person name="Wilson W."/>
            <person name="Wolfe G."/>
            <person name="Wurch L.L."/>
        </authorList>
    </citation>
    <scope>NUCLEOTIDE SEQUENCE</scope>
</reference>
<dbReference type="EnsemblProtists" id="EOD08983">
    <property type="protein sequence ID" value="EOD08983"/>
    <property type="gene ID" value="EMIHUDRAFT_452926"/>
</dbReference>
<evidence type="ECO:0000313" key="2">
    <source>
        <dbReference type="EnsemblProtists" id="EOD08983"/>
    </source>
</evidence>
<feature type="compositionally biased region" description="Low complexity" evidence="1">
    <location>
        <begin position="485"/>
        <end position="494"/>
    </location>
</feature>
<name>A0A0D3ICJ8_EMIH1</name>
<accession>A0A0D3ICJ8</accession>
<reference evidence="2" key="2">
    <citation type="submission" date="2024-10" db="UniProtKB">
        <authorList>
            <consortium name="EnsemblProtists"/>
        </authorList>
    </citation>
    <scope>IDENTIFICATION</scope>
</reference>
<dbReference type="HOGENOM" id="CLU_030357_0_0_1"/>
<dbReference type="PaxDb" id="2903-EOD08983"/>
<evidence type="ECO:0000313" key="3">
    <source>
        <dbReference type="Proteomes" id="UP000013827"/>
    </source>
</evidence>
<evidence type="ECO:0000256" key="1">
    <source>
        <dbReference type="SAM" id="MobiDB-lite"/>
    </source>
</evidence>
<dbReference type="Proteomes" id="UP000013827">
    <property type="component" value="Unassembled WGS sequence"/>
</dbReference>
<sequence>MDSTSKLACDYLCIGAGTATMSFVDSMLTLSTDSTSFVIVNKQPAPGGHWNVAYPFVTLHQPSGAYGVCSEPLGKFKGRREFLSPTDLATGSEVLEYYSRVMAKFVATGRVRFYPSVTYDFDTRSFTDAEGQVKTVCFTTLVTPESYVTVPSMRPPPFPVEEGAATIKPVNALPTEEASRYVVLGCGKTGTDAVLHLLRRGVDQRQISWVVPRDTWYLLREKIWSPASGSILPFKLAFTNALLRSDSILGAFKALERAGYLGRLTLDHEPVQCRGALITTADLHLLRTVQDVVRLGRVTAVRPNRLELEKGTMPLEPGSLLVDCTACGTGGYTANYDVWSPGHIRLSSNLTLFNPSHSSALVAYIETTSTDAAAKNKFIAHSAASPLLVVDGSPNFHGHLSQLVQGVYSELKTMRAIQAHGKKSFNFYFAARTNYVAPCHVPLRKTLWVMFGPARLDKKATRLMRKIERVGFEDMPPVDPRPRKAAASPARMVA</sequence>
<dbReference type="InterPro" id="IPR036188">
    <property type="entry name" value="FAD/NAD-bd_sf"/>
</dbReference>
<dbReference type="SUPFAM" id="SSF51905">
    <property type="entry name" value="FAD/NAD(P)-binding domain"/>
    <property type="match status" value="1"/>
</dbReference>
<protein>
    <recommendedName>
        <fullName evidence="4">L-ornithine N(5)-monooxygenase</fullName>
    </recommendedName>
</protein>
<dbReference type="GeneID" id="17255111"/>
<dbReference type="Gene3D" id="3.50.50.60">
    <property type="entry name" value="FAD/NAD(P)-binding domain"/>
    <property type="match status" value="1"/>
</dbReference>
<proteinExistence type="predicted"/>
<dbReference type="KEGG" id="ehx:EMIHUDRAFT_452926"/>